<proteinExistence type="predicted"/>
<evidence type="ECO:0000313" key="3">
    <source>
        <dbReference type="Proteomes" id="UP000299102"/>
    </source>
</evidence>
<evidence type="ECO:0000256" key="1">
    <source>
        <dbReference type="SAM" id="MobiDB-lite"/>
    </source>
</evidence>
<dbReference type="Proteomes" id="UP000299102">
    <property type="component" value="Unassembled WGS sequence"/>
</dbReference>
<keyword evidence="3" id="KW-1185">Reference proteome</keyword>
<accession>A0A4C1UYD2</accession>
<comment type="caution">
    <text evidence="2">The sequence shown here is derived from an EMBL/GenBank/DDBJ whole genome shotgun (WGS) entry which is preliminary data.</text>
</comment>
<feature type="region of interest" description="Disordered" evidence="1">
    <location>
        <begin position="50"/>
        <end position="88"/>
    </location>
</feature>
<gene>
    <name evidence="2" type="ORF">EVAR_17958_1</name>
</gene>
<dbReference type="AlphaFoldDB" id="A0A4C1UYD2"/>
<feature type="compositionally biased region" description="Basic and acidic residues" evidence="1">
    <location>
        <begin position="60"/>
        <end position="88"/>
    </location>
</feature>
<dbReference type="EMBL" id="BGZK01000246">
    <property type="protein sequence ID" value="GBP31468.1"/>
    <property type="molecule type" value="Genomic_DNA"/>
</dbReference>
<sequence length="110" mass="12987">MGQQSEGDRRWGYRRIRDIEGHPSRLKSIIRITKSRRTVTRIFMQLHRPLRGHDPVPNVGHEENFEQRLFPRENVTHNRSRDTVSKARRGPELGPWTYIVLDFPFRSGAA</sequence>
<evidence type="ECO:0000313" key="2">
    <source>
        <dbReference type="EMBL" id="GBP31468.1"/>
    </source>
</evidence>
<name>A0A4C1UYD2_EUMVA</name>
<protein>
    <submittedName>
        <fullName evidence="2">Uncharacterized protein</fullName>
    </submittedName>
</protein>
<organism evidence="2 3">
    <name type="scientific">Eumeta variegata</name>
    <name type="common">Bagworm moth</name>
    <name type="synonym">Eumeta japonica</name>
    <dbReference type="NCBI Taxonomy" id="151549"/>
    <lineage>
        <taxon>Eukaryota</taxon>
        <taxon>Metazoa</taxon>
        <taxon>Ecdysozoa</taxon>
        <taxon>Arthropoda</taxon>
        <taxon>Hexapoda</taxon>
        <taxon>Insecta</taxon>
        <taxon>Pterygota</taxon>
        <taxon>Neoptera</taxon>
        <taxon>Endopterygota</taxon>
        <taxon>Lepidoptera</taxon>
        <taxon>Glossata</taxon>
        <taxon>Ditrysia</taxon>
        <taxon>Tineoidea</taxon>
        <taxon>Psychidae</taxon>
        <taxon>Oiketicinae</taxon>
        <taxon>Eumeta</taxon>
    </lineage>
</organism>
<reference evidence="2 3" key="1">
    <citation type="journal article" date="2019" name="Commun. Biol.">
        <title>The bagworm genome reveals a unique fibroin gene that provides high tensile strength.</title>
        <authorList>
            <person name="Kono N."/>
            <person name="Nakamura H."/>
            <person name="Ohtoshi R."/>
            <person name="Tomita M."/>
            <person name="Numata K."/>
            <person name="Arakawa K."/>
        </authorList>
    </citation>
    <scope>NUCLEOTIDE SEQUENCE [LARGE SCALE GENOMIC DNA]</scope>
</reference>